<sequence>MRYAQATPTAVSGQRSVVSGQWSAVSGQRSVVSLVGQASTHRT</sequence>
<evidence type="ECO:0000313" key="1">
    <source>
        <dbReference type="EMBL" id="WAN69711.1"/>
    </source>
</evidence>
<protein>
    <submittedName>
        <fullName evidence="1">Uncharacterized protein</fullName>
    </submittedName>
</protein>
<dbReference type="AlphaFoldDB" id="A0A9Q9UWB4"/>
<proteinExistence type="predicted"/>
<gene>
    <name evidence="1" type="ORF">BJP36_37100</name>
</gene>
<dbReference type="EMBL" id="CP017708">
    <property type="protein sequence ID" value="WAN69711.1"/>
    <property type="molecule type" value="Genomic_DNA"/>
</dbReference>
<name>A0A9Q9UWB4_MOOP1</name>
<reference evidence="1" key="2">
    <citation type="submission" date="2022-10" db="EMBL/GenBank/DDBJ databases">
        <authorList>
            <person name="Ngo T.-E."/>
        </authorList>
    </citation>
    <scope>NUCLEOTIDE SEQUENCE</scope>
    <source>
        <strain evidence="1">JHB</strain>
    </source>
</reference>
<dbReference type="Proteomes" id="UP000176944">
    <property type="component" value="Chromosome"/>
</dbReference>
<reference evidence="1" key="1">
    <citation type="journal article" date="2017" name="Proc. Natl. Acad. Sci. U.S.A.">
        <title>Comparative genomics uncovers the prolific and distinctive metabolic potential of the cyanobacterial genus Moorea.</title>
        <authorList>
            <person name="Leao T."/>
            <person name="Castelao G."/>
            <person name="Korobeynikov A."/>
            <person name="Monroe E.A."/>
            <person name="Podell S."/>
            <person name="Glukhov E."/>
            <person name="Allen E.E."/>
            <person name="Gerwick W.H."/>
            <person name="Gerwick L."/>
        </authorList>
    </citation>
    <scope>NUCLEOTIDE SEQUENCE</scope>
    <source>
        <strain evidence="1">JHB</strain>
    </source>
</reference>
<organism evidence="1">
    <name type="scientific">Moorena producens (strain JHB)</name>
    <dbReference type="NCBI Taxonomy" id="1454205"/>
    <lineage>
        <taxon>Bacteria</taxon>
        <taxon>Bacillati</taxon>
        <taxon>Cyanobacteriota</taxon>
        <taxon>Cyanophyceae</taxon>
        <taxon>Coleofasciculales</taxon>
        <taxon>Coleofasciculaceae</taxon>
        <taxon>Moorena</taxon>
    </lineage>
</organism>
<accession>A0A9Q9UWB4</accession>